<sequence>MEKVVVDQLVARISALLHEKLGMRGASLEARVRRAGRALPSRVRRAAKDLATAERMAKEPKMLLRLDPQQVSESYEICLMYLESVDERALKTKALFGFAASLIVQFVLIAGVAIAVLRWRGYI</sequence>
<evidence type="ECO:0000256" key="1">
    <source>
        <dbReference type="SAM" id="Phobius"/>
    </source>
</evidence>
<keyword evidence="3" id="KW-1185">Reference proteome</keyword>
<accession>A0A1M4U2K2</accession>
<gene>
    <name evidence="2" type="ORF">SAMN05444273_101633</name>
</gene>
<reference evidence="3" key="1">
    <citation type="submission" date="2016-11" db="EMBL/GenBank/DDBJ databases">
        <authorList>
            <person name="Varghese N."/>
            <person name="Submissions S."/>
        </authorList>
    </citation>
    <scope>NUCLEOTIDE SEQUENCE [LARGE SCALE GENOMIC DNA]</scope>
    <source>
        <strain evidence="3">DSM 100566</strain>
    </source>
</reference>
<evidence type="ECO:0000313" key="2">
    <source>
        <dbReference type="EMBL" id="SHE50938.1"/>
    </source>
</evidence>
<name>A0A1M4U2K2_9RHOB</name>
<protein>
    <submittedName>
        <fullName evidence="2">Uncharacterized protein</fullName>
    </submittedName>
</protein>
<dbReference type="AlphaFoldDB" id="A0A1M4U2K2"/>
<dbReference type="STRING" id="1486859.SAMN05444273_101633"/>
<proteinExistence type="predicted"/>
<evidence type="ECO:0000313" key="3">
    <source>
        <dbReference type="Proteomes" id="UP000184144"/>
    </source>
</evidence>
<organism evidence="2 3">
    <name type="scientific">Litoreibacter ascidiaceicola</name>
    <dbReference type="NCBI Taxonomy" id="1486859"/>
    <lineage>
        <taxon>Bacteria</taxon>
        <taxon>Pseudomonadati</taxon>
        <taxon>Pseudomonadota</taxon>
        <taxon>Alphaproteobacteria</taxon>
        <taxon>Rhodobacterales</taxon>
        <taxon>Roseobacteraceae</taxon>
        <taxon>Litoreibacter</taxon>
    </lineage>
</organism>
<dbReference type="Proteomes" id="UP000184144">
    <property type="component" value="Unassembled WGS sequence"/>
</dbReference>
<feature type="transmembrane region" description="Helical" evidence="1">
    <location>
        <begin position="94"/>
        <end position="117"/>
    </location>
</feature>
<keyword evidence="1" id="KW-1133">Transmembrane helix</keyword>
<dbReference type="OrthoDB" id="7691751at2"/>
<dbReference type="EMBL" id="FQUV01000001">
    <property type="protein sequence ID" value="SHE50938.1"/>
    <property type="molecule type" value="Genomic_DNA"/>
</dbReference>
<dbReference type="RefSeq" id="WP_083588538.1">
    <property type="nucleotide sequence ID" value="NZ_FQUV01000001.1"/>
</dbReference>
<keyword evidence="1" id="KW-0812">Transmembrane</keyword>
<keyword evidence="1" id="KW-0472">Membrane</keyword>